<evidence type="ECO:0000256" key="1">
    <source>
        <dbReference type="ARBA" id="ARBA00004828"/>
    </source>
</evidence>
<evidence type="ECO:0000256" key="8">
    <source>
        <dbReference type="ARBA" id="ARBA00048141"/>
    </source>
</evidence>
<keyword evidence="4 9" id="KW-0808">Transferase</keyword>
<dbReference type="PIRSF" id="PIRSF000728">
    <property type="entry name" value="NAGK"/>
    <property type="match status" value="1"/>
</dbReference>
<keyword evidence="6 9" id="KW-0418">Kinase</keyword>
<feature type="site" description="Transition state stabilizer" evidence="9">
    <location>
        <position position="7"/>
    </location>
</feature>
<keyword evidence="5 9" id="KW-0547">Nucleotide-binding</keyword>
<evidence type="ECO:0000256" key="6">
    <source>
        <dbReference type="ARBA" id="ARBA00022777"/>
    </source>
</evidence>
<comment type="function">
    <text evidence="9">Catalyzes the ATP-dependent phosphorylation of N-acetyl-L-glutamate.</text>
</comment>
<evidence type="ECO:0000256" key="4">
    <source>
        <dbReference type="ARBA" id="ARBA00022679"/>
    </source>
</evidence>
<dbReference type="FunFam" id="3.40.1160.10:FF:000004">
    <property type="entry name" value="Acetylglutamate kinase"/>
    <property type="match status" value="1"/>
</dbReference>
<dbReference type="STRING" id="582851.GCA_900162665_02700"/>
<dbReference type="CDD" id="cd04238">
    <property type="entry name" value="AAK_NAGK-like"/>
    <property type="match status" value="1"/>
</dbReference>
<evidence type="ECO:0000256" key="2">
    <source>
        <dbReference type="ARBA" id="ARBA00022571"/>
    </source>
</evidence>
<dbReference type="InterPro" id="IPR001048">
    <property type="entry name" value="Asp/Glu/Uridylate_kinase"/>
</dbReference>
<dbReference type="InterPro" id="IPR036393">
    <property type="entry name" value="AceGlu_kinase-like_sf"/>
</dbReference>
<comment type="pathway">
    <text evidence="1 9">Amino-acid biosynthesis; L-arginine biosynthesis; N(2)-acetyl-L-ornithine from L-glutamate: step 2/4.</text>
</comment>
<comment type="similarity">
    <text evidence="9">Belongs to the acetylglutamate kinase family. ArgB subfamily.</text>
</comment>
<comment type="catalytic activity">
    <reaction evidence="8 9">
        <text>N-acetyl-L-glutamate + ATP = N-acetyl-L-glutamyl 5-phosphate + ADP</text>
        <dbReference type="Rhea" id="RHEA:14629"/>
        <dbReference type="ChEBI" id="CHEBI:30616"/>
        <dbReference type="ChEBI" id="CHEBI:44337"/>
        <dbReference type="ChEBI" id="CHEBI:57936"/>
        <dbReference type="ChEBI" id="CHEBI:456216"/>
        <dbReference type="EC" id="2.7.2.8"/>
    </reaction>
</comment>
<comment type="subcellular location">
    <subcellularLocation>
        <location evidence="9">Cytoplasm</location>
    </subcellularLocation>
</comment>
<dbReference type="GO" id="GO:0042450">
    <property type="term" value="P:L-arginine biosynthetic process via ornithine"/>
    <property type="evidence" value="ECO:0007669"/>
    <property type="project" value="UniProtKB-UniRule"/>
</dbReference>
<dbReference type="SUPFAM" id="SSF53633">
    <property type="entry name" value="Carbamate kinase-like"/>
    <property type="match status" value="1"/>
</dbReference>
<keyword evidence="7 9" id="KW-0067">ATP-binding</keyword>
<feature type="domain" description="Aspartate/glutamate/uridylate kinase" evidence="10">
    <location>
        <begin position="4"/>
        <end position="237"/>
    </location>
</feature>
<dbReference type="GO" id="GO:0005524">
    <property type="term" value="F:ATP binding"/>
    <property type="evidence" value="ECO:0007669"/>
    <property type="project" value="UniProtKB-UniRule"/>
</dbReference>
<dbReference type="EC" id="2.7.2.8" evidence="9"/>
<dbReference type="Gene3D" id="3.40.1160.10">
    <property type="entry name" value="Acetylglutamate kinase-like"/>
    <property type="match status" value="1"/>
</dbReference>
<organism evidence="11 12">
    <name type="scientific">Oceanobacillus sojae</name>
    <dbReference type="NCBI Taxonomy" id="582851"/>
    <lineage>
        <taxon>Bacteria</taxon>
        <taxon>Bacillati</taxon>
        <taxon>Bacillota</taxon>
        <taxon>Bacilli</taxon>
        <taxon>Bacillales</taxon>
        <taxon>Bacillaceae</taxon>
        <taxon>Oceanobacillus</taxon>
    </lineage>
</organism>
<sequence length="266" mass="28339">MTKAVFKIGGSILQELPKSFYQLLIDLKEKGICDPVIVHGGGPEINQALKQMNIESTFVDGLRVTTEEVLEVAQMVMSGTINKRIVGLFQGQNGKAIGLSGVDGRLLQAKPIHNGKLGLVGEITKVETAWIDMILKEGGIPVISPIAAGEGESRLNINGDTAAGAVAEALGCKLVLISNIPGVMETINQKEIIYHHLTKNDVEAMIASGVIYGGMIPKVRSALASLKGGVEESVILNGLEPDNILKYLDGEKVGTILREKEIAEHV</sequence>
<dbReference type="OrthoDB" id="9803155at2"/>
<feature type="binding site" evidence="9">
    <location>
        <position position="156"/>
    </location>
    <ligand>
        <name>substrate</name>
    </ligand>
</feature>
<evidence type="ECO:0000256" key="9">
    <source>
        <dbReference type="HAMAP-Rule" id="MF_00082"/>
    </source>
</evidence>
<dbReference type="GO" id="GO:0005737">
    <property type="term" value="C:cytoplasm"/>
    <property type="evidence" value="ECO:0007669"/>
    <property type="project" value="UniProtKB-SubCell"/>
</dbReference>
<dbReference type="Pfam" id="PF00696">
    <property type="entry name" value="AA_kinase"/>
    <property type="match status" value="1"/>
</dbReference>
<comment type="caution">
    <text evidence="11">The sequence shown here is derived from an EMBL/GenBank/DDBJ whole genome shotgun (WGS) entry which is preliminary data.</text>
</comment>
<proteinExistence type="inferred from homology"/>
<dbReference type="GO" id="GO:0003991">
    <property type="term" value="F:acetylglutamate kinase activity"/>
    <property type="evidence" value="ECO:0007669"/>
    <property type="project" value="UniProtKB-UniRule"/>
</dbReference>
<reference evidence="11 12" key="1">
    <citation type="submission" date="2019-07" db="EMBL/GenBank/DDBJ databases">
        <title>Whole genome shotgun sequence of Oceanobacillus sojae NBRC 105379.</title>
        <authorList>
            <person name="Hosoyama A."/>
            <person name="Uohara A."/>
            <person name="Ohji S."/>
            <person name="Ichikawa N."/>
        </authorList>
    </citation>
    <scope>NUCLEOTIDE SEQUENCE [LARGE SCALE GENOMIC DNA]</scope>
    <source>
        <strain evidence="11 12">NBRC 105379</strain>
    </source>
</reference>
<dbReference type="RefSeq" id="WP_147208239.1">
    <property type="nucleotide sequence ID" value="NZ_BJYM01000002.1"/>
</dbReference>
<protein>
    <recommendedName>
        <fullName evidence="9">Acetylglutamate kinase</fullName>
        <ecNumber evidence="9">2.7.2.8</ecNumber>
    </recommendedName>
    <alternativeName>
        <fullName evidence="9">N-acetyl-L-glutamate 5-phosphotransferase</fullName>
    </alternativeName>
    <alternativeName>
        <fullName evidence="9">NAG kinase</fullName>
        <shortName evidence="9">NAGK</shortName>
    </alternativeName>
</protein>
<dbReference type="AlphaFoldDB" id="A0A511ZE67"/>
<evidence type="ECO:0000313" key="12">
    <source>
        <dbReference type="Proteomes" id="UP000321558"/>
    </source>
</evidence>
<dbReference type="HAMAP" id="MF_00082">
    <property type="entry name" value="ArgB"/>
    <property type="match status" value="1"/>
</dbReference>
<feature type="binding site" evidence="9">
    <location>
        <begin position="41"/>
        <end position="42"/>
    </location>
    <ligand>
        <name>substrate</name>
    </ligand>
</feature>
<keyword evidence="3 9" id="KW-0028">Amino-acid biosynthesis</keyword>
<feature type="site" description="Transition state stabilizer" evidence="9">
    <location>
        <position position="218"/>
    </location>
</feature>
<dbReference type="PANTHER" id="PTHR23342">
    <property type="entry name" value="N-ACETYLGLUTAMATE SYNTHASE"/>
    <property type="match status" value="1"/>
</dbReference>
<dbReference type="InterPro" id="IPR004662">
    <property type="entry name" value="AcgluKinase_fam"/>
</dbReference>
<gene>
    <name evidence="9 11" type="primary">argB</name>
    <name evidence="11" type="ORF">OSO01_04690</name>
</gene>
<keyword evidence="12" id="KW-1185">Reference proteome</keyword>
<dbReference type="EMBL" id="BJYM01000002">
    <property type="protein sequence ID" value="GEN85730.1"/>
    <property type="molecule type" value="Genomic_DNA"/>
</dbReference>
<keyword evidence="2 9" id="KW-0055">Arginine biosynthesis</keyword>
<evidence type="ECO:0000256" key="5">
    <source>
        <dbReference type="ARBA" id="ARBA00022741"/>
    </source>
</evidence>
<feature type="binding site" evidence="9">
    <location>
        <position position="63"/>
    </location>
    <ligand>
        <name>substrate</name>
    </ligand>
</feature>
<evidence type="ECO:0000313" key="11">
    <source>
        <dbReference type="EMBL" id="GEN85730.1"/>
    </source>
</evidence>
<evidence type="ECO:0000256" key="3">
    <source>
        <dbReference type="ARBA" id="ARBA00022605"/>
    </source>
</evidence>
<keyword evidence="9" id="KW-0963">Cytoplasm</keyword>
<dbReference type="PANTHER" id="PTHR23342:SF0">
    <property type="entry name" value="N-ACETYLGLUTAMATE SYNTHASE, MITOCHONDRIAL"/>
    <property type="match status" value="1"/>
</dbReference>
<dbReference type="Proteomes" id="UP000321558">
    <property type="component" value="Unassembled WGS sequence"/>
</dbReference>
<accession>A0A511ZE67</accession>
<dbReference type="InterPro" id="IPR037528">
    <property type="entry name" value="ArgB"/>
</dbReference>
<dbReference type="UniPathway" id="UPA00068">
    <property type="reaction ID" value="UER00107"/>
</dbReference>
<evidence type="ECO:0000259" key="10">
    <source>
        <dbReference type="Pfam" id="PF00696"/>
    </source>
</evidence>
<evidence type="ECO:0000256" key="7">
    <source>
        <dbReference type="ARBA" id="ARBA00022840"/>
    </source>
</evidence>
<dbReference type="NCBIfam" id="TIGR00761">
    <property type="entry name" value="argB"/>
    <property type="match status" value="1"/>
</dbReference>
<name>A0A511ZE67_9BACI</name>